<reference evidence="2 3" key="1">
    <citation type="journal article" date="2011" name="Front. Microbiol.">
        <title>Genomic signatures of strain selection and enhancement in Bacillus atrophaeus var. globigii, a historical biowarfare simulant.</title>
        <authorList>
            <person name="Gibbons H.S."/>
            <person name="Broomall S.M."/>
            <person name="McNew L.A."/>
            <person name="Daligault H."/>
            <person name="Chapman C."/>
            <person name="Bruce D."/>
            <person name="Karavis M."/>
            <person name="Krepps M."/>
            <person name="McGregor P.A."/>
            <person name="Hong C."/>
            <person name="Park K.H."/>
            <person name="Akmal A."/>
            <person name="Feldman A."/>
            <person name="Lin J.S."/>
            <person name="Chang W.E."/>
            <person name="Higgs B.W."/>
            <person name="Demirev P."/>
            <person name="Lindquist J."/>
            <person name="Liem A."/>
            <person name="Fochler E."/>
            <person name="Read T.D."/>
            <person name="Tapia R."/>
            <person name="Johnson S."/>
            <person name="Bishop-Lilly K.A."/>
            <person name="Detter C."/>
            <person name="Han C."/>
            <person name="Sozhamannan S."/>
            <person name="Rosenzweig C.N."/>
            <person name="Skowronski E.W."/>
        </authorList>
    </citation>
    <scope>NUCLEOTIDE SEQUENCE [LARGE SCALE GENOMIC DNA]</scope>
    <source>
        <strain evidence="2 3">GYP-17</strain>
    </source>
</reference>
<sequence length="102" mass="11465">MVFCTTPDINTARQLAADLVEKKYAACVNIQAGIESVYEWQGKIEQEPEVLMIIKTSSARYPALEKWLAQAHPYDTPEIIAVPVEQGLPDYIQWVNSVTAQK</sequence>
<accession>A0A432WAM9</accession>
<dbReference type="InterPro" id="IPR011322">
    <property type="entry name" value="N-reg_PII-like_a/b"/>
</dbReference>
<dbReference type="EMBL" id="PIPM01000021">
    <property type="protein sequence ID" value="RUO27471.1"/>
    <property type="molecule type" value="Genomic_DNA"/>
</dbReference>
<dbReference type="PANTHER" id="PTHR23419:SF8">
    <property type="entry name" value="FI09726P"/>
    <property type="match status" value="1"/>
</dbReference>
<comment type="caution">
    <text evidence="2">The sequence shown here is derived from an EMBL/GenBank/DDBJ whole genome shotgun (WGS) entry which is preliminary data.</text>
</comment>
<evidence type="ECO:0000256" key="1">
    <source>
        <dbReference type="ARBA" id="ARBA00010169"/>
    </source>
</evidence>
<dbReference type="SUPFAM" id="SSF54913">
    <property type="entry name" value="GlnB-like"/>
    <property type="match status" value="1"/>
</dbReference>
<dbReference type="GO" id="GO:0010038">
    <property type="term" value="P:response to metal ion"/>
    <property type="evidence" value="ECO:0007669"/>
    <property type="project" value="InterPro"/>
</dbReference>
<dbReference type="RefSeq" id="WP_126777789.1">
    <property type="nucleotide sequence ID" value="NZ_PIPM01000021.1"/>
</dbReference>
<comment type="similarity">
    <text evidence="1">Belongs to the CutA family.</text>
</comment>
<dbReference type="GO" id="GO:0005507">
    <property type="term" value="F:copper ion binding"/>
    <property type="evidence" value="ECO:0007669"/>
    <property type="project" value="TreeGrafter"/>
</dbReference>
<gene>
    <name evidence="2" type="ORF">CWE11_11535</name>
</gene>
<evidence type="ECO:0000313" key="2">
    <source>
        <dbReference type="EMBL" id="RUO27471.1"/>
    </source>
</evidence>
<dbReference type="InterPro" id="IPR004323">
    <property type="entry name" value="Ion_tolerance_CutA"/>
</dbReference>
<dbReference type="Proteomes" id="UP000288405">
    <property type="component" value="Unassembled WGS sequence"/>
</dbReference>
<proteinExistence type="inferred from homology"/>
<dbReference type="AlphaFoldDB" id="A0A432WAM9"/>
<keyword evidence="3" id="KW-1185">Reference proteome</keyword>
<organism evidence="2 3">
    <name type="scientific">Aliidiomarina sanyensis</name>
    <dbReference type="NCBI Taxonomy" id="1249555"/>
    <lineage>
        <taxon>Bacteria</taxon>
        <taxon>Pseudomonadati</taxon>
        <taxon>Pseudomonadota</taxon>
        <taxon>Gammaproteobacteria</taxon>
        <taxon>Alteromonadales</taxon>
        <taxon>Idiomarinaceae</taxon>
        <taxon>Aliidiomarina</taxon>
    </lineage>
</organism>
<dbReference type="Gene3D" id="3.30.70.120">
    <property type="match status" value="1"/>
</dbReference>
<dbReference type="PANTHER" id="PTHR23419">
    <property type="entry name" value="DIVALENT CATION TOLERANCE CUTA-RELATED"/>
    <property type="match status" value="1"/>
</dbReference>
<name>A0A432WAM9_9GAMM</name>
<evidence type="ECO:0000313" key="3">
    <source>
        <dbReference type="Proteomes" id="UP000288405"/>
    </source>
</evidence>
<protein>
    <submittedName>
        <fullName evidence="2">Divalent-cation tolerance protein CutA</fullName>
    </submittedName>
</protein>
<dbReference type="InterPro" id="IPR015867">
    <property type="entry name" value="N-reg_PII/ATP_PRibTrfase_C"/>
</dbReference>
<dbReference type="OrthoDB" id="37622at2"/>
<dbReference type="Pfam" id="PF03091">
    <property type="entry name" value="CutA1"/>
    <property type="match status" value="1"/>
</dbReference>